<gene>
    <name evidence="1" type="ORF">PR048_007084</name>
</gene>
<accession>A0ABQ9IDZ0</accession>
<reference evidence="1 2" key="1">
    <citation type="submission" date="2023-02" db="EMBL/GenBank/DDBJ databases">
        <title>LHISI_Scaffold_Assembly.</title>
        <authorList>
            <person name="Stuart O.P."/>
            <person name="Cleave R."/>
            <person name="Magrath M.J.L."/>
            <person name="Mikheyev A.S."/>
        </authorList>
    </citation>
    <scope>NUCLEOTIDE SEQUENCE [LARGE SCALE GENOMIC DNA]</scope>
    <source>
        <strain evidence="1">Daus_M_001</strain>
        <tissue evidence="1">Leg muscle</tissue>
    </source>
</reference>
<proteinExistence type="predicted"/>
<protein>
    <submittedName>
        <fullName evidence="1">Uncharacterized protein</fullName>
    </submittedName>
</protein>
<organism evidence="1 2">
    <name type="scientific">Dryococelus australis</name>
    <dbReference type="NCBI Taxonomy" id="614101"/>
    <lineage>
        <taxon>Eukaryota</taxon>
        <taxon>Metazoa</taxon>
        <taxon>Ecdysozoa</taxon>
        <taxon>Arthropoda</taxon>
        <taxon>Hexapoda</taxon>
        <taxon>Insecta</taxon>
        <taxon>Pterygota</taxon>
        <taxon>Neoptera</taxon>
        <taxon>Polyneoptera</taxon>
        <taxon>Phasmatodea</taxon>
        <taxon>Verophasmatodea</taxon>
        <taxon>Anareolatae</taxon>
        <taxon>Phasmatidae</taxon>
        <taxon>Eurycanthinae</taxon>
        <taxon>Dryococelus</taxon>
    </lineage>
</organism>
<evidence type="ECO:0000313" key="2">
    <source>
        <dbReference type="Proteomes" id="UP001159363"/>
    </source>
</evidence>
<name>A0ABQ9IDZ0_9NEOP</name>
<sequence length="286" mass="30923">MTPLARRDYSTTPHQLAALATQLYNFIHSKVAVDIHIANGTIKANGWLFGSQHCIPTPIIGPAAGFDCAAGNVFSGVCRFPNLAFRRYSILTSFALNTSMLKAAQISSVTRSKIHSAVKSSLQVVELSRRGWKCYSIREMRETPGPTEVEQVESLEGLPAGVGRKGLFVREFVKLFVNSSRLYRAREIVAPRHIQCRLLSQPVVVPACTSSPHLFRISGATMVERLACSPPTKAIGVQSPVGSLRIFACGNRAGRCRLSAGFLGNLPSPPPPPFHSGAAPYSPKSP</sequence>
<keyword evidence="2" id="KW-1185">Reference proteome</keyword>
<comment type="caution">
    <text evidence="1">The sequence shown here is derived from an EMBL/GenBank/DDBJ whole genome shotgun (WGS) entry which is preliminary data.</text>
</comment>
<dbReference type="Proteomes" id="UP001159363">
    <property type="component" value="Chromosome 2"/>
</dbReference>
<evidence type="ECO:0000313" key="1">
    <source>
        <dbReference type="EMBL" id="KAJ8894430.1"/>
    </source>
</evidence>
<dbReference type="EMBL" id="JARBHB010000002">
    <property type="protein sequence ID" value="KAJ8894430.1"/>
    <property type="molecule type" value="Genomic_DNA"/>
</dbReference>